<reference evidence="11 12" key="1">
    <citation type="submission" date="2018-08" db="EMBL/GenBank/DDBJ databases">
        <title>The first complete genome of Treponema rectale (CHPAT), a commensal spirochete of the bovine rectum.</title>
        <authorList>
            <person name="Staton G.J."/>
            <person name="Clegg S.R."/>
            <person name="Carter S.D."/>
            <person name="Radford A.D."/>
            <person name="Darby A."/>
            <person name="Hall N."/>
            <person name="Birtles R.J."/>
            <person name="Evans N.J."/>
        </authorList>
    </citation>
    <scope>NUCLEOTIDE SEQUENCE [LARGE SCALE GENOMIC DNA]</scope>
    <source>
        <strain evidence="11 12">CHPA</strain>
    </source>
</reference>
<feature type="binding site" evidence="9">
    <location>
        <position position="178"/>
    </location>
    <ligand>
        <name>substrate</name>
    </ligand>
</feature>
<feature type="binding site" evidence="9">
    <location>
        <position position="277"/>
    </location>
    <ligand>
        <name>pyridoxal 5'-phosphate</name>
        <dbReference type="ChEBI" id="CHEBI:597326"/>
    </ligand>
</feature>
<feature type="binding site" evidence="9">
    <location>
        <position position="373"/>
    </location>
    <ligand>
        <name>substrate</name>
    </ligand>
</feature>
<gene>
    <name evidence="9" type="primary">dapL</name>
    <name evidence="11" type="ORF">DYE49_01775</name>
</gene>
<protein>
    <recommendedName>
        <fullName evidence="4 9">LL-diaminopimelate aminotransferase</fullName>
        <shortName evidence="9">DAP-AT</shortName>
        <shortName evidence="9">DAP-aminotransferase</shortName>
        <shortName evidence="9">LL-DAP-aminotransferase</shortName>
        <ecNumber evidence="3 9">2.6.1.83</ecNumber>
    </recommendedName>
</protein>
<feature type="binding site" evidence="9">
    <location>
        <position position="110"/>
    </location>
    <ligand>
        <name>substrate</name>
    </ligand>
</feature>
<dbReference type="FunFam" id="3.40.640.10:FF:000099">
    <property type="entry name" value="LL-diaminopimelate aminotransferase, chloroplastic"/>
    <property type="match status" value="1"/>
</dbReference>
<keyword evidence="7 9" id="KW-0663">Pyridoxal phosphate</keyword>
<evidence type="ECO:0000259" key="10">
    <source>
        <dbReference type="Pfam" id="PF00155"/>
    </source>
</evidence>
<organism evidence="11 12">
    <name type="scientific">Treponema rectale</name>
    <dbReference type="NCBI Taxonomy" id="744512"/>
    <lineage>
        <taxon>Bacteria</taxon>
        <taxon>Pseudomonadati</taxon>
        <taxon>Spirochaetota</taxon>
        <taxon>Spirochaetia</taxon>
        <taxon>Spirochaetales</taxon>
        <taxon>Treponemataceae</taxon>
        <taxon>Treponema</taxon>
    </lineage>
</organism>
<evidence type="ECO:0000256" key="5">
    <source>
        <dbReference type="ARBA" id="ARBA00022576"/>
    </source>
</evidence>
<keyword evidence="5 9" id="KW-0032">Aminotransferase</keyword>
<feature type="binding site" evidence="9">
    <location>
        <begin position="109"/>
        <end position="110"/>
    </location>
    <ligand>
        <name>pyridoxal 5'-phosphate</name>
        <dbReference type="ChEBI" id="CHEBI:597326"/>
    </ligand>
</feature>
<evidence type="ECO:0000256" key="1">
    <source>
        <dbReference type="ARBA" id="ARBA00001933"/>
    </source>
</evidence>
<feature type="binding site" evidence="9">
    <location>
        <position position="132"/>
    </location>
    <ligand>
        <name>substrate</name>
    </ligand>
</feature>
<comment type="catalytic activity">
    <reaction evidence="8 9">
        <text>(2S,6S)-2,6-diaminopimelate + 2-oxoglutarate = (S)-2,3,4,5-tetrahydrodipicolinate + L-glutamate + H2O + H(+)</text>
        <dbReference type="Rhea" id="RHEA:23988"/>
        <dbReference type="ChEBI" id="CHEBI:15377"/>
        <dbReference type="ChEBI" id="CHEBI:15378"/>
        <dbReference type="ChEBI" id="CHEBI:16810"/>
        <dbReference type="ChEBI" id="CHEBI:16845"/>
        <dbReference type="ChEBI" id="CHEBI:29985"/>
        <dbReference type="ChEBI" id="CHEBI:57609"/>
        <dbReference type="EC" id="2.6.1.83"/>
    </reaction>
</comment>
<dbReference type="NCBIfam" id="TIGR03542">
    <property type="entry name" value="DAPAT_plant"/>
    <property type="match status" value="1"/>
</dbReference>
<feature type="binding site" evidence="9">
    <location>
        <position position="16"/>
    </location>
    <ligand>
        <name>substrate</name>
    </ligand>
</feature>
<feature type="binding site" evidence="9">
    <location>
        <begin position="236"/>
        <end position="238"/>
    </location>
    <ligand>
        <name>pyridoxal 5'-phosphate</name>
        <dbReference type="ChEBI" id="CHEBI:597326"/>
    </ligand>
</feature>
<dbReference type="InterPro" id="IPR015422">
    <property type="entry name" value="PyrdxlP-dep_Trfase_small"/>
</dbReference>
<dbReference type="AlphaFoldDB" id="A0A7M1XK68"/>
<dbReference type="InterPro" id="IPR015424">
    <property type="entry name" value="PyrdxlP-dep_Trfase"/>
</dbReference>
<dbReference type="Pfam" id="PF00155">
    <property type="entry name" value="Aminotran_1_2"/>
    <property type="match status" value="1"/>
</dbReference>
<dbReference type="GO" id="GO:0010285">
    <property type="term" value="F:L,L-diaminopimelate aminotransferase activity"/>
    <property type="evidence" value="ECO:0007669"/>
    <property type="project" value="UniProtKB-UniRule"/>
</dbReference>
<comment type="subunit">
    <text evidence="9">Homodimer.</text>
</comment>
<dbReference type="KEGG" id="trc:DYE49_01775"/>
<feature type="binding site" evidence="9">
    <location>
        <position position="43"/>
    </location>
    <ligand>
        <name>substrate</name>
    </ligand>
</feature>
<dbReference type="InterPro" id="IPR004839">
    <property type="entry name" value="Aminotransferase_I/II_large"/>
</dbReference>
<comment type="function">
    <text evidence="9">Involved in the synthesis of meso-diaminopimelate (m-DAP or DL-DAP), required for both lysine and peptidoglycan biosynthesis. Catalyzes the direct conversion of tetrahydrodipicolinate to LL-diaminopimelate.</text>
</comment>
<comment type="pathway">
    <text evidence="2 9">Amino-acid biosynthesis; L-lysine biosynthesis via DAP pathway; LL-2,6-diaminopimelate from (S)-tetrahydrodipicolinate (aminotransferase route): step 1/1.</text>
</comment>
<dbReference type="InterPro" id="IPR015421">
    <property type="entry name" value="PyrdxlP-dep_Trfase_major"/>
</dbReference>
<evidence type="ECO:0000256" key="8">
    <source>
        <dbReference type="ARBA" id="ARBA00051934"/>
    </source>
</evidence>
<accession>A0A7M1XK68</accession>
<feature type="binding site" evidence="9">
    <location>
        <position position="132"/>
    </location>
    <ligand>
        <name>pyridoxal 5'-phosphate</name>
        <dbReference type="ChEBI" id="CHEBI:597326"/>
    </ligand>
</feature>
<dbReference type="SUPFAM" id="SSF53383">
    <property type="entry name" value="PLP-dependent transferases"/>
    <property type="match status" value="1"/>
</dbReference>
<comment type="similarity">
    <text evidence="9">Belongs to the class-I pyridoxal-phosphate-dependent aminotransferase family. LL-diaminopimelate aminotransferase subfamily.</text>
</comment>
<feature type="domain" description="Aminotransferase class I/classII large" evidence="10">
    <location>
        <begin position="36"/>
        <end position="390"/>
    </location>
</feature>
<evidence type="ECO:0000256" key="2">
    <source>
        <dbReference type="ARBA" id="ARBA00004982"/>
    </source>
</evidence>
<evidence type="ECO:0000256" key="3">
    <source>
        <dbReference type="ARBA" id="ARBA00013138"/>
    </source>
</evidence>
<dbReference type="CDD" id="cd00609">
    <property type="entry name" value="AAT_like"/>
    <property type="match status" value="1"/>
</dbReference>
<sequence length="394" mass="44017">MSVKLNDHFDDLVKNYLFSEVGKRVKAYQEKNPDKKIIRLGIGDVTLPLSKVVVNAMQAAVLEMGMKSTFKGYPPEYGYDFLRKAIVDYYLKNDNVNLDMEDVFVSDGAKSDCGNIVEIFGDNPILIPDPVYPVYMDSNIMAGRKVTLVNATKENFFLPSPEGIKEDSYIIYLCSPNNPTGAVYDHKGLKAWVDFALKTGSLIIFDSAYESYVEGDEPRSIYEIEGAKACAIEICSLSKSAGFTGVRCSWTIIPSQLIIEGKSLNQLWARRQATKFNGVPYIVQKGAEAALKEEGLRQSKETIAYYKRNAKLLTDLLTKKGVFFTGGISSPYIWMKTKDNMTSWEFFDELLSKVQIVGTPGSGFGKNGEGFFRLTAFGSYEDTLEAVKRLDELL</sequence>
<evidence type="ECO:0000256" key="7">
    <source>
        <dbReference type="ARBA" id="ARBA00022898"/>
    </source>
</evidence>
<keyword evidence="6 9" id="KW-0808">Transferase</keyword>
<feature type="binding site" evidence="9">
    <location>
        <position position="73"/>
    </location>
    <ligand>
        <name>pyridoxal 5'-phosphate</name>
        <dbReference type="ChEBI" id="CHEBI:597326"/>
    </ligand>
</feature>
<dbReference type="Proteomes" id="UP000593591">
    <property type="component" value="Chromosome"/>
</dbReference>
<dbReference type="Gene3D" id="3.90.1150.10">
    <property type="entry name" value="Aspartate Aminotransferase, domain 1"/>
    <property type="match status" value="1"/>
</dbReference>
<evidence type="ECO:0000256" key="6">
    <source>
        <dbReference type="ARBA" id="ARBA00022679"/>
    </source>
</evidence>
<dbReference type="InterPro" id="IPR019942">
    <property type="entry name" value="DapL/ALD1"/>
</dbReference>
<dbReference type="EMBL" id="CP031517">
    <property type="protein sequence ID" value="QOS39248.1"/>
    <property type="molecule type" value="Genomic_DNA"/>
</dbReference>
<feature type="binding site" evidence="9">
    <location>
        <position position="247"/>
    </location>
    <ligand>
        <name>pyridoxal 5'-phosphate</name>
        <dbReference type="ChEBI" id="CHEBI:597326"/>
    </ligand>
</feature>
<evidence type="ECO:0000256" key="4">
    <source>
        <dbReference type="ARBA" id="ARBA00018052"/>
    </source>
</evidence>
<feature type="binding site" evidence="9">
    <location>
        <position position="277"/>
    </location>
    <ligand>
        <name>substrate</name>
    </ligand>
</feature>
<feature type="binding site" evidence="9">
    <location>
        <position position="209"/>
    </location>
    <ligand>
        <name>pyridoxal 5'-phosphate</name>
        <dbReference type="ChEBI" id="CHEBI:597326"/>
    </ligand>
</feature>
<evidence type="ECO:0000313" key="11">
    <source>
        <dbReference type="EMBL" id="QOS39248.1"/>
    </source>
</evidence>
<feature type="binding site" evidence="9">
    <location>
        <position position="178"/>
    </location>
    <ligand>
        <name>pyridoxal 5'-phosphate</name>
        <dbReference type="ChEBI" id="CHEBI:597326"/>
    </ligand>
</feature>
<name>A0A7M1XK68_9SPIR</name>
<dbReference type="HAMAP" id="MF_01642">
    <property type="entry name" value="DapL_aminotrans_1"/>
    <property type="match status" value="1"/>
</dbReference>
<comment type="cofactor">
    <cofactor evidence="1 9">
        <name>pyridoxal 5'-phosphate</name>
        <dbReference type="ChEBI" id="CHEBI:597326"/>
    </cofactor>
</comment>
<proteinExistence type="inferred from homology"/>
<dbReference type="EC" id="2.6.1.83" evidence="3 9"/>
<dbReference type="UniPathway" id="UPA00034">
    <property type="reaction ID" value="UER00466"/>
</dbReference>
<dbReference type="GO" id="GO:0030170">
    <property type="term" value="F:pyridoxal phosphate binding"/>
    <property type="evidence" value="ECO:0007669"/>
    <property type="project" value="UniProtKB-UniRule"/>
</dbReference>
<dbReference type="GO" id="GO:0033362">
    <property type="term" value="P:lysine biosynthetic process via diaminopimelate, diaminopimelate-aminotransferase pathway"/>
    <property type="evidence" value="ECO:0007669"/>
    <property type="project" value="UniProtKB-UniRule"/>
</dbReference>
<dbReference type="Gene3D" id="3.40.640.10">
    <property type="entry name" value="Type I PLP-dependent aspartate aminotransferase-like (Major domain)"/>
    <property type="match status" value="1"/>
</dbReference>
<evidence type="ECO:0000256" key="9">
    <source>
        <dbReference type="HAMAP-Rule" id="MF_01642"/>
    </source>
</evidence>
<dbReference type="PANTHER" id="PTHR43144">
    <property type="entry name" value="AMINOTRANSFERASE"/>
    <property type="match status" value="1"/>
</dbReference>
<evidence type="ECO:0000313" key="12">
    <source>
        <dbReference type="Proteomes" id="UP000593591"/>
    </source>
</evidence>
<feature type="modified residue" description="N6-(pyridoxal phosphate)lysine" evidence="9">
    <location>
        <position position="239"/>
    </location>
</feature>